<evidence type="ECO:0000313" key="12">
    <source>
        <dbReference type="EMBL" id="OQO07244.1"/>
    </source>
</evidence>
<dbReference type="InterPro" id="IPR048636">
    <property type="entry name" value="Csf1_N"/>
</dbReference>
<evidence type="ECO:0000256" key="4">
    <source>
        <dbReference type="ARBA" id="ARBA00022741"/>
    </source>
</evidence>
<dbReference type="Gene3D" id="2.40.30.10">
    <property type="entry name" value="Translation factors"/>
    <property type="match status" value="1"/>
</dbReference>
<keyword evidence="10" id="KW-0812">Transmembrane</keyword>
<feature type="region of interest" description="Disordered" evidence="9">
    <location>
        <begin position="568"/>
        <end position="593"/>
    </location>
</feature>
<dbReference type="InterPro" id="IPR031157">
    <property type="entry name" value="G_TR_CS"/>
</dbReference>
<evidence type="ECO:0000256" key="3">
    <source>
        <dbReference type="ARBA" id="ARBA00022490"/>
    </source>
</evidence>
<dbReference type="InterPro" id="IPR029636">
    <property type="entry name" value="Csf1"/>
</dbReference>
<evidence type="ECO:0000256" key="7">
    <source>
        <dbReference type="ARBA" id="ARBA00023134"/>
    </source>
</evidence>
<dbReference type="GO" id="GO:0003924">
    <property type="term" value="F:GTPase activity"/>
    <property type="evidence" value="ECO:0007669"/>
    <property type="project" value="InterPro"/>
</dbReference>
<accession>A0A1V8T7I5</accession>
<dbReference type="Pfam" id="PF14492">
    <property type="entry name" value="EFG_III"/>
    <property type="match status" value="1"/>
</dbReference>
<keyword evidence="3" id="KW-0963">Cytoplasm</keyword>
<feature type="compositionally biased region" description="Low complexity" evidence="9">
    <location>
        <begin position="124"/>
        <end position="142"/>
    </location>
</feature>
<dbReference type="OrthoDB" id="10051416at2759"/>
<reference evidence="13" key="1">
    <citation type="submission" date="2017-03" db="EMBL/GenBank/DDBJ databases">
        <title>Genomes of endolithic fungi from Antarctica.</title>
        <authorList>
            <person name="Coleine C."/>
            <person name="Masonjones S."/>
            <person name="Stajich J.E."/>
        </authorList>
    </citation>
    <scope>NUCLEOTIDE SEQUENCE [LARGE SCALE GENOMIC DNA]</scope>
    <source>
        <strain evidence="13">CCFEE 5527</strain>
    </source>
</reference>
<dbReference type="SMART" id="SM00838">
    <property type="entry name" value="EFG_C"/>
    <property type="match status" value="1"/>
</dbReference>
<evidence type="ECO:0000256" key="6">
    <source>
        <dbReference type="ARBA" id="ARBA00022917"/>
    </source>
</evidence>
<feature type="compositionally biased region" description="Polar residues" evidence="9">
    <location>
        <begin position="1209"/>
        <end position="1220"/>
    </location>
</feature>
<feature type="compositionally biased region" description="Basic residues" evidence="9">
    <location>
        <begin position="576"/>
        <end position="589"/>
    </location>
</feature>
<keyword evidence="10" id="KW-1133">Transmembrane helix</keyword>
<dbReference type="InterPro" id="IPR005225">
    <property type="entry name" value="Small_GTP-bd"/>
</dbReference>
<evidence type="ECO:0000256" key="2">
    <source>
        <dbReference type="ARBA" id="ARBA00017891"/>
    </source>
</evidence>
<comment type="function">
    <text evidence="8">Catalyzes the GTP-dependent ribosomal translocation step during translation elongation. During this step, the ribosome changes from the pre-translocational (PRE) to the post-translocational (POST) state as the newly formed A-site-bound peptidyl-tRNA and P-site-bound deacylated tRNA move to the P and E sites, respectively. Catalyzes the coordinated movement of the two tRNA molecules, the mRNA and conformational changes in the ribosome.</text>
</comment>
<dbReference type="GO" id="GO:0006113">
    <property type="term" value="P:fermentation"/>
    <property type="evidence" value="ECO:0007669"/>
    <property type="project" value="InterPro"/>
</dbReference>
<dbReference type="GO" id="GO:0003746">
    <property type="term" value="F:translation elongation factor activity"/>
    <property type="evidence" value="ECO:0007669"/>
    <property type="project" value="UniProtKB-KW"/>
</dbReference>
<feature type="region of interest" description="Disordered" evidence="9">
    <location>
        <begin position="1195"/>
        <end position="1265"/>
    </location>
</feature>
<name>A0A1V8T7I5_9PEZI</name>
<keyword evidence="4" id="KW-0547">Nucleotide-binding</keyword>
<dbReference type="GO" id="GO:0005525">
    <property type="term" value="F:GTP binding"/>
    <property type="evidence" value="ECO:0007669"/>
    <property type="project" value="UniProtKB-KW"/>
</dbReference>
<proteinExistence type="predicted"/>
<keyword evidence="6" id="KW-0648">Protein biosynthesis</keyword>
<dbReference type="InterPro" id="IPR041095">
    <property type="entry name" value="EFG_II"/>
</dbReference>
<dbReference type="InterPro" id="IPR004161">
    <property type="entry name" value="EFTu-like_2"/>
</dbReference>
<evidence type="ECO:0000256" key="1">
    <source>
        <dbReference type="ARBA" id="ARBA00004496"/>
    </source>
</evidence>
<dbReference type="PROSITE" id="PS51722">
    <property type="entry name" value="G_TR_2"/>
    <property type="match status" value="1"/>
</dbReference>
<dbReference type="FunCoup" id="A0A1V8T7I5">
    <property type="interactions" value="122"/>
</dbReference>
<dbReference type="InterPro" id="IPR000640">
    <property type="entry name" value="EFG_V-like"/>
</dbReference>
<evidence type="ECO:0000256" key="9">
    <source>
        <dbReference type="SAM" id="MobiDB-lite"/>
    </source>
</evidence>
<dbReference type="PRINTS" id="PR00315">
    <property type="entry name" value="ELONGATNFCT"/>
</dbReference>
<dbReference type="SUPFAM" id="SSF50447">
    <property type="entry name" value="Translation proteins"/>
    <property type="match status" value="1"/>
</dbReference>
<dbReference type="Pfam" id="PF25038">
    <property type="entry name" value="Csf1_C"/>
    <property type="match status" value="1"/>
</dbReference>
<feature type="region of interest" description="Disordered" evidence="9">
    <location>
        <begin position="2533"/>
        <end position="2552"/>
    </location>
</feature>
<dbReference type="STRING" id="1507870.A0A1V8T7I5"/>
<dbReference type="InterPro" id="IPR020568">
    <property type="entry name" value="Ribosomal_Su5_D2-typ_SF"/>
</dbReference>
<evidence type="ECO:0000259" key="11">
    <source>
        <dbReference type="PROSITE" id="PS51722"/>
    </source>
</evidence>
<dbReference type="CDD" id="cd04096">
    <property type="entry name" value="eEF2_snRNP_like_C"/>
    <property type="match status" value="1"/>
</dbReference>
<feature type="domain" description="Tr-type G" evidence="11">
    <location>
        <begin position="3226"/>
        <end position="3460"/>
    </location>
</feature>
<dbReference type="FunFam" id="2.40.30.10:FF:000010">
    <property type="entry name" value="Translation elongation factor 2"/>
    <property type="match status" value="1"/>
</dbReference>
<dbReference type="Gene3D" id="3.30.70.240">
    <property type="match status" value="1"/>
</dbReference>
<dbReference type="FunFam" id="3.30.70.870:FF:000002">
    <property type="entry name" value="Translation elongation factor 2"/>
    <property type="match status" value="1"/>
</dbReference>
<sequence length="4052" mass="446700">MADLTAQPLGPTGGFNWIFQVDLLVSAVLALFFLFYFNRLFATVLSYGIRAWTWHKYRAYIDISALQISLLGGRLFFKSIRYHAHNETVLVHDGHITWRYWLGAVQEAEIFQNSSEDPLKQRSRSASGSRAKSESSAEGGSKSRSRSVGNAEAGGKRKKELPCRISVKVSGVEAFLYNRSPAYDGILEAVGKHTESKGKARGSHEKTEKQWTPSDSVDGAEKSDPTPDLTPITTARTGEDSADLSSPQIPSFLCVFPILIECKKAAAAVGNSTTTSVVVAKLDSASGTVDAGAAGTLDLFKLLFNFEFKNVNVSMKPNRDFKETQLDAAQRILREREGERDADHSLAGNVLRKLRGFIDNFKAILLWQRSSKGSVRNMSTRRGSVKPAKTNGHQAIPGEAQWHGLLRYLDDSEIDGAEEWQSVEYAKASTLVDCPQVDMRFYWDIPGAVPTDRGTVNEKPAPDQGDDINGSAPPAYGLDFAVHGGSIVYGPWADRQRINLQHAFFPASYVDATPYPRLKPGETRVCTVFKIFVSVEQDVTLRIPTRESSKDFKWRGKTGGSGKEAFTEAEAVDGKHRPRKHRHRRRQKGKQGPAIDARPYAWLDVTVKADSTVNYTMDMFSREDGYRSDLALDVKGTEITSSVNHGLLWRAGALTMDADLSYAREWRALRDWPFKIVCDKLELFILRDHMFLIQDLVNDWSSGPPADFYTFVPFKYRMDLHFREWCMFLNTNDANIVNEPADFDKNDFLTLEGKSLHAALEIPLELYRPKQSNITFDVLSQDMRMRLLNSSRNTIKTFLTDKQIAELPKLTLKGSFCANAESSPGLVDVLRMDLIGYGLSMKAYGYLVRLLINVKENYFGDYIHFKTLEEFQDAGDNANEANKATASLPKSQLGNEMDVILCIAAEDAKVLFPTSLYTATDFISVELQHGAIDLRIASYYMDLAINFSPISVLQASTAGDAQSPTSDRSNTQLFIKHVDLDGHRAFGLPPTEPAYMATWYVDVGALLGECSESFVHDAALAAKAFTFAFSDRENALPLEAPIMVFDATFLQLKTDIIRVGLHVGANAIIASTDPVSVKFNDSADEEFSQRVTVDVPNLTLACVDASTLARHRAHSNRKEPARTYGFFQTSVVLHVVGRTLHFSAETAKQQSYMRKQDGRTHRVPFLLHSSSAAATGRHGMPLSANADPPYMPYPFYPAPLSSNDHRSSRPQSVRSEQSSPVARGLRSHASASSLAASIRQNSSSRSSGKRTSRNDDGRFEIQTSGKIGTAPATLASASTFAQPYFPLHSLVTDECDVPTFASESPADDAEPVLPEDIEDADGDENFSHTSIMIKVVPGIRVFLEPGVAQIAADLVRVVQPRRPDDVLDDFQISVMGTIATLQQARLPKGAIVEVKFDLPSAILRVRHPDDEEQQHDNVDLSLQSLAFMFRQKTLPASGVGTPVLAVHATLASLKAAVHSQSGFMPDDCALAVSVDDLTMWVAMSASRTLHCSIRDVALLMSASKAVYLASLAQRITPLVLHMQATFERVGEAAQARLKLLLYTITLQDEHVGDPIFMSRMVYILRAYKDHFRNQESWKILARFRHALQCMSKEMIQSLGEQLLPDDVIVAPQAPQYILDNWAQRRNWDVPNIGQTTVFKALFGPDEKVADMSAVKPTAITLGSESLRLAVGESAEASWLLVEELNLAMELTPPSKPTGLMLVEENMRTKTVVQFHSNATDFHFHWSLLDLVEVAIPKALDIQRDTRPPQPKRGVSQSLLSEEIERQDLHIIVATESGSITLQTLNIKHQSRAEELRMSLIGTSQANEQYGQCINAVINASSALTECHSKSACIWKTELSSARIYVDHLQPAKGAPNIGRVTVAAGYDAFYVDVKEQVAGILHVVDHIIGDEVPRVQAIVEMAKVGQQMAPARQPSDVPSVAAPTVKFNAAILAGKLVLNISLLKALQYRLEGTSSSIRCVPKSGKDTFSVDFDVGDQVHSFISRGQSHDDRQALLEVPPINGNVSLELGSKETRLTSATSINTIEIDAAAVQALLGVFSKPEVKAVLEAVESGVDDIKVHAKDVLKSGSNLKIVEKPTSSSTTFVYDIRFALLGVRVLAVTPHFGINSTGHLQLGFGSLHVHASNVNIVAAGEKSLIPEVRAAMQDIGASLVVHSDAHRKPAGNVTLAIMVDMTLQKTAGGKYERNVFVRTPNIEVNAYPETAATIVEVINHIQTRIKDMDLSHEIEYLRGLHAKRRRKTLANLGSSHMDGMEESIESPAFSPSELLEARFKFELSGMQIAWLVDAPQTKRAERGVADLVLSLAKVELAARGLNEAKLSILDLQLQLVPKRADKRIRTLNSALLPEIGFGVAYSTEAKKRSLTIKATGKPLDLRLDTKFMVPVTGVQKSIEYAIEQFKVGTASWESVPTASGLPRTNPFSGRSFALLQVEADFAGAEVYLQGATPAAASSIPDANQPPKHEVQHGRYGQFAPETGLMHTTLRAPGAALKVEYKGLESRPVINGELRIDASTNLLLPNVVQLIREIAASVKEVVKDQDSGTPATPKPKPIDKPQQRFFEDENIVQADPTAFFGKTKVNLGLRICRQEFGLTCQPIAKVDAKAELEDFYVTMNTIEADEHGHFFAMSALLTKLKVSVKHAYSREPTFAFDMDSVTLSLMNSKHFSGVSGISAILKIAPTKTSINGKQLQDLLLFREIWLPPEIRSSRPVAQTPRNLQADDYLVQRYQAVSAAAAFPWNATVSISELGVDLDLGQSIGKSSFTIANLWASSQKTSNYEQMLCIGLDDMAVKSTGRMSGFIDLNKLGVRTSIQWAEDASAVRQTPLIQASIGFDRLRTKAAFDYQAFAFGDIEGFDFLMYNVQNRQRDGRDRLAAVLDCDKTYLFCTSTSPAQAFSLYQAFDRLISEKQAAFTQSLKDIEKHIRRESVIVPTRFGPQVTMSPNKTTSNGTRTPLSLHTDVVITLGTISIGAFPSTFFDSQILKLEANNIQARFAVGLEKGKLHSGLGMTLGQLQVALAAAKRVTVPKTLGDINVDEIIASAVGAKGGTILRVPKVVASMQTWQVPQANEIEYIFKSLFEGKVDVGWNLNRINFIQGMYITHTRALAARLGKALPPSAVKITADLQEDTATPFTTAEQHKITAEVNLPQSKYNYIPLEPPVIETPQLRDMGEATPPLEWIGLNRERLPGVTHQVLIVGLLEVAKEVEDAYERILGSSFTTEEIRGLMDTPQNIRNMSVIAHVDHGKSTLTDSLVQRAGIISAKNAGNQRFTDTRADEQERGVTIKSTAISLFAQLTEEDDLKDIPIKTTKNEFLINLIDSPGHVDFSSEVTAALRVTDGALVVVDTIEGVCVQTETVLRQALGERIKPVLVINKVDRALLELQLSKEDLYQNFSRAIESVNVVIATYFDKVLGDVQVYPDKGTVAFGSGLHGWAFTVRQFASKYSKKFGVDKTKMMERLWGDSYFNAKTKKWTKVGTHEGEPIERAFNQFCLDPIFRIFDLVMNFKKDETAKLLEKLEIKLVGEEKETEGKALLKIVLRKFLPAADALLEMMVLHLPSPVAAQKYRMETLYEGPPDDEAAIAIRDCDAKGPLMLYVSKMVPTSDRGRFYAFGRVFAGTAKSGLKVRIQGPNYTPGKKDDLFIKSIQRTILMMGRYTEPIEDVPAGNILGLVGVDQFLLKSGTLTTSETAHNLKVMKFSVSPVVQRSVEVKNANDLPKLVEGLKRLSKSDPCVLCSINESGEHIVAGAGELHLEICLKDLEEDHAGVPLRISDPVVQYRETVAGTSRITALSKSPNKHNRLYMIAQPLGDEVAKDIEDGKISPRDDFKLRARLLADEHGWDVTDARKIWCFGPDTNGANLLVDQTKAVQYLNEIKDHLVSGFQWATKEGPVAEEPMRAVRFNIMDVTLHADAIHRGAGQLMPTTRRVLYASTLLADPGLLEPVFLVEIQVPEQAMGGIYGVLTRRRGHVFEEAQRVGTPLFNIKAYLPVKESFGFNADLRAGTSGQAFPQSVFDHWQILPGGSPLDNTSLPGQVTVEMRKRKGLKPEVPGYENYYDKL</sequence>
<keyword evidence="5" id="KW-0251">Elongation factor</keyword>
<organism evidence="12 13">
    <name type="scientific">Cryoendolithus antarcticus</name>
    <dbReference type="NCBI Taxonomy" id="1507870"/>
    <lineage>
        <taxon>Eukaryota</taxon>
        <taxon>Fungi</taxon>
        <taxon>Dikarya</taxon>
        <taxon>Ascomycota</taxon>
        <taxon>Pezizomycotina</taxon>
        <taxon>Dothideomycetes</taxon>
        <taxon>Dothideomycetidae</taxon>
        <taxon>Cladosporiales</taxon>
        <taxon>Cladosporiaceae</taxon>
        <taxon>Cryoendolithus</taxon>
    </lineage>
</organism>
<dbReference type="CDD" id="cd16261">
    <property type="entry name" value="EF2_snRNP_III"/>
    <property type="match status" value="1"/>
</dbReference>
<dbReference type="Proteomes" id="UP000192596">
    <property type="component" value="Unassembled WGS sequence"/>
</dbReference>
<dbReference type="SUPFAM" id="SSF54211">
    <property type="entry name" value="Ribosomal protein S5 domain 2-like"/>
    <property type="match status" value="1"/>
</dbReference>
<dbReference type="Pfam" id="PF21678">
    <property type="entry name" value="Csf1_N"/>
    <property type="match status" value="1"/>
</dbReference>
<evidence type="ECO:0000256" key="10">
    <source>
        <dbReference type="SAM" id="Phobius"/>
    </source>
</evidence>
<feature type="region of interest" description="Disordered" evidence="9">
    <location>
        <begin position="194"/>
        <end position="245"/>
    </location>
</feature>
<dbReference type="SUPFAM" id="SSF54980">
    <property type="entry name" value="EF-G C-terminal domain-like"/>
    <property type="match status" value="2"/>
</dbReference>
<dbReference type="InterPro" id="IPR005517">
    <property type="entry name" value="Transl_elong_EFG/EF2_IV"/>
</dbReference>
<dbReference type="GO" id="GO:0005737">
    <property type="term" value="C:cytoplasm"/>
    <property type="evidence" value="ECO:0007669"/>
    <property type="project" value="UniProtKB-SubCell"/>
</dbReference>
<dbReference type="Pfam" id="PF03764">
    <property type="entry name" value="EFG_IV"/>
    <property type="match status" value="1"/>
</dbReference>
<dbReference type="GO" id="GO:0016020">
    <property type="term" value="C:membrane"/>
    <property type="evidence" value="ECO:0007669"/>
    <property type="project" value="InterPro"/>
</dbReference>
<dbReference type="FunFam" id="3.30.70.240:FF:000003">
    <property type="entry name" value="Translation elongation factor 2"/>
    <property type="match status" value="1"/>
</dbReference>
<dbReference type="PANTHER" id="PTHR32085:SF3">
    <property type="entry name" value="PROTEIN CSF1"/>
    <property type="match status" value="1"/>
</dbReference>
<dbReference type="Pfam" id="PF00009">
    <property type="entry name" value="GTP_EFTU"/>
    <property type="match status" value="1"/>
</dbReference>
<evidence type="ECO:0000313" key="13">
    <source>
        <dbReference type="Proteomes" id="UP000192596"/>
    </source>
</evidence>
<dbReference type="FunFam" id="3.40.50.300:FF:000058">
    <property type="entry name" value="Translation elongation factor 2"/>
    <property type="match status" value="1"/>
</dbReference>
<dbReference type="PROSITE" id="PS00301">
    <property type="entry name" value="G_TR_1"/>
    <property type="match status" value="1"/>
</dbReference>
<dbReference type="PANTHER" id="PTHR32085">
    <property type="entry name" value="PROTEIN CSF1"/>
    <property type="match status" value="1"/>
</dbReference>
<dbReference type="Gene3D" id="3.40.50.300">
    <property type="entry name" value="P-loop containing nucleotide triphosphate hydrolases"/>
    <property type="match status" value="1"/>
</dbReference>
<evidence type="ECO:0000256" key="8">
    <source>
        <dbReference type="ARBA" id="ARBA00024731"/>
    </source>
</evidence>
<dbReference type="Gene3D" id="3.30.230.10">
    <property type="match status" value="1"/>
</dbReference>
<comment type="caution">
    <text evidence="12">The sequence shown here is derived from an EMBL/GenBank/DDBJ whole genome shotgun (WGS) entry which is preliminary data.</text>
</comment>
<keyword evidence="10" id="KW-0472">Membrane</keyword>
<dbReference type="InterPro" id="IPR014721">
    <property type="entry name" value="Ribsml_uS5_D2-typ_fold_subgr"/>
</dbReference>
<dbReference type="Pfam" id="PF03144">
    <property type="entry name" value="GTP_EFTU_D2"/>
    <property type="match status" value="1"/>
</dbReference>
<evidence type="ECO:0000256" key="5">
    <source>
        <dbReference type="ARBA" id="ARBA00022768"/>
    </source>
</evidence>
<dbReference type="Pfam" id="PF00679">
    <property type="entry name" value="EFG_C"/>
    <property type="match status" value="1"/>
</dbReference>
<dbReference type="SUPFAM" id="SSF52540">
    <property type="entry name" value="P-loop containing nucleoside triphosphate hydrolases"/>
    <property type="match status" value="1"/>
</dbReference>
<dbReference type="CDD" id="cd01681">
    <property type="entry name" value="aeEF2_snRNP_like_IV"/>
    <property type="match status" value="1"/>
</dbReference>
<dbReference type="InterPro" id="IPR056779">
    <property type="entry name" value="Csf1_C"/>
</dbReference>
<keyword evidence="7" id="KW-0342">GTP-binding</keyword>
<feature type="compositionally biased region" description="Basic and acidic residues" evidence="9">
    <location>
        <begin position="194"/>
        <end position="209"/>
    </location>
</feature>
<dbReference type="InterPro" id="IPR009000">
    <property type="entry name" value="Transl_B-barrel_sf"/>
</dbReference>
<feature type="region of interest" description="Disordered" evidence="9">
    <location>
        <begin position="452"/>
        <end position="471"/>
    </location>
</feature>
<feature type="transmembrane region" description="Helical" evidence="10">
    <location>
        <begin position="17"/>
        <end position="38"/>
    </location>
</feature>
<dbReference type="InterPro" id="IPR027417">
    <property type="entry name" value="P-loop_NTPase"/>
</dbReference>
<dbReference type="InParanoid" id="A0A1V8T7I5"/>
<feature type="region of interest" description="Disordered" evidence="9">
    <location>
        <begin position="114"/>
        <end position="155"/>
    </location>
</feature>
<dbReference type="Gene3D" id="3.30.70.870">
    <property type="entry name" value="Elongation Factor G (Translational Gtpase), domain 3"/>
    <property type="match status" value="1"/>
</dbReference>
<dbReference type="EMBL" id="NAJO01000015">
    <property type="protein sequence ID" value="OQO07244.1"/>
    <property type="molecule type" value="Genomic_DNA"/>
</dbReference>
<dbReference type="NCBIfam" id="TIGR00231">
    <property type="entry name" value="small_GTP"/>
    <property type="match status" value="1"/>
</dbReference>
<dbReference type="InterPro" id="IPR000795">
    <property type="entry name" value="T_Tr_GTP-bd_dom"/>
</dbReference>
<keyword evidence="13" id="KW-1185">Reference proteome</keyword>
<dbReference type="FunFam" id="3.30.230.10:FF:000006">
    <property type="entry name" value="Translation elongation factor 2"/>
    <property type="match status" value="1"/>
</dbReference>
<comment type="subcellular location">
    <subcellularLocation>
        <location evidence="1">Cytoplasm</location>
    </subcellularLocation>
</comment>
<dbReference type="CDD" id="cd01885">
    <property type="entry name" value="EF2"/>
    <property type="match status" value="1"/>
</dbReference>
<gene>
    <name evidence="12" type="ORF">B0A48_07814</name>
</gene>
<dbReference type="SMART" id="SM00889">
    <property type="entry name" value="EFG_IV"/>
    <property type="match status" value="1"/>
</dbReference>
<dbReference type="CDD" id="cd03700">
    <property type="entry name" value="EF2_snRNP_like_II"/>
    <property type="match status" value="1"/>
</dbReference>
<feature type="compositionally biased region" description="Low complexity" evidence="9">
    <location>
        <begin position="1222"/>
        <end position="1246"/>
    </location>
</feature>
<protein>
    <recommendedName>
        <fullName evidence="2">Elongation factor 2</fullName>
    </recommendedName>
</protein>
<dbReference type="InterPro" id="IPR035647">
    <property type="entry name" value="EFG_III/V"/>
</dbReference>